<dbReference type="PANTHER" id="PTHR19297:SF191">
    <property type="entry name" value="PROTEIN XYLOSYLTRANSFERASE"/>
    <property type="match status" value="1"/>
</dbReference>
<comment type="similarity">
    <text evidence="10">Belongs to the glycosyltransferase 14 family.</text>
</comment>
<dbReference type="EMBL" id="JAZGQO010000004">
    <property type="protein sequence ID" value="KAK6187385.1"/>
    <property type="molecule type" value="Genomic_DNA"/>
</dbReference>
<evidence type="ECO:0000256" key="1">
    <source>
        <dbReference type="ARBA" id="ARBA00004606"/>
    </source>
</evidence>
<dbReference type="InterPro" id="IPR003406">
    <property type="entry name" value="Glyco_trans_14"/>
</dbReference>
<evidence type="ECO:0000256" key="5">
    <source>
        <dbReference type="ARBA" id="ARBA00022692"/>
    </source>
</evidence>
<protein>
    <recommendedName>
        <fullName evidence="14">Beta-1,3-galactosyl-O-glycosyl-glycoprotein beta-1,6-N-acetylglucosaminyltransferase</fullName>
    </recommendedName>
</protein>
<dbReference type="Proteomes" id="UP001347796">
    <property type="component" value="Unassembled WGS sequence"/>
</dbReference>
<evidence type="ECO:0000256" key="2">
    <source>
        <dbReference type="ARBA" id="ARBA00004922"/>
    </source>
</evidence>
<accession>A0AAN8K3L6</accession>
<keyword evidence="7 11" id="KW-1133">Transmembrane helix</keyword>
<organism evidence="12 13">
    <name type="scientific">Patella caerulea</name>
    <name type="common">Rayed Mediterranean limpet</name>
    <dbReference type="NCBI Taxonomy" id="87958"/>
    <lineage>
        <taxon>Eukaryota</taxon>
        <taxon>Metazoa</taxon>
        <taxon>Spiralia</taxon>
        <taxon>Lophotrochozoa</taxon>
        <taxon>Mollusca</taxon>
        <taxon>Gastropoda</taxon>
        <taxon>Patellogastropoda</taxon>
        <taxon>Patelloidea</taxon>
        <taxon>Patellidae</taxon>
        <taxon>Patella</taxon>
    </lineage>
</organism>
<comment type="caution">
    <text evidence="12">The sequence shown here is derived from an EMBL/GenBank/DDBJ whole genome shotgun (WGS) entry which is preliminary data.</text>
</comment>
<dbReference type="PANTHER" id="PTHR19297">
    <property type="entry name" value="GLYCOSYLTRANSFERASE 14 FAMILY MEMBER"/>
    <property type="match status" value="1"/>
</dbReference>
<keyword evidence="3" id="KW-0328">Glycosyltransferase</keyword>
<feature type="transmembrane region" description="Helical" evidence="11">
    <location>
        <begin position="20"/>
        <end position="40"/>
    </location>
</feature>
<evidence type="ECO:0000256" key="7">
    <source>
        <dbReference type="ARBA" id="ARBA00022989"/>
    </source>
</evidence>
<proteinExistence type="inferred from homology"/>
<gene>
    <name evidence="12" type="ORF">SNE40_005427</name>
</gene>
<evidence type="ECO:0000313" key="13">
    <source>
        <dbReference type="Proteomes" id="UP001347796"/>
    </source>
</evidence>
<keyword evidence="6" id="KW-0735">Signal-anchor</keyword>
<dbReference type="Pfam" id="PF02485">
    <property type="entry name" value="Branch"/>
    <property type="match status" value="1"/>
</dbReference>
<evidence type="ECO:0008006" key="14">
    <source>
        <dbReference type="Google" id="ProtNLM"/>
    </source>
</evidence>
<evidence type="ECO:0000256" key="6">
    <source>
        <dbReference type="ARBA" id="ARBA00022968"/>
    </source>
</evidence>
<keyword evidence="9" id="KW-0325">Glycoprotein</keyword>
<keyword evidence="5 11" id="KW-0812">Transmembrane</keyword>
<comment type="pathway">
    <text evidence="2">Protein modification; protein glycosylation.</text>
</comment>
<evidence type="ECO:0000256" key="11">
    <source>
        <dbReference type="SAM" id="Phobius"/>
    </source>
</evidence>
<keyword evidence="13" id="KW-1185">Reference proteome</keyword>
<dbReference type="AlphaFoldDB" id="A0AAN8K3L6"/>
<evidence type="ECO:0000256" key="8">
    <source>
        <dbReference type="ARBA" id="ARBA00023136"/>
    </source>
</evidence>
<evidence type="ECO:0000256" key="3">
    <source>
        <dbReference type="ARBA" id="ARBA00022676"/>
    </source>
</evidence>
<comment type="subcellular location">
    <subcellularLocation>
        <location evidence="1">Membrane</location>
        <topology evidence="1">Single-pass type II membrane protein</topology>
    </subcellularLocation>
</comment>
<keyword evidence="8 11" id="KW-0472">Membrane</keyword>
<evidence type="ECO:0000256" key="4">
    <source>
        <dbReference type="ARBA" id="ARBA00022679"/>
    </source>
</evidence>
<dbReference type="GO" id="GO:0008375">
    <property type="term" value="F:acetylglucosaminyltransferase activity"/>
    <property type="evidence" value="ECO:0007669"/>
    <property type="project" value="TreeGrafter"/>
</dbReference>
<sequence>MVSRQLRLIGPFRNMVSGRFLGKLWLIFLVFIMICILTSYKMPNLFKSYNTPFLAFENRTVYMELRTKPQPPPAVTSVNEMCQRLLPEKNTAYIQEAQRYMALHPRTVILPESYKEYTSNCSRFVSDRGYIVDKITDEEMDFPIAFTLMVYKHVGQVERLLRAIYRPQNIYCIHMDKKSSNVIYNALKSIVSCLPNVFMASRRVDVIWGQFSVLEPEIICLRDLYEHKVKWRYVINLTGQEYPLKTNYQLVKILQAYKGANDIEGAAKILNRDRTAGRPRPPGGISPCKGSLHFTASRQFIDYVLHNKTAQDFLEWCKLIGTPDETYFTSLNNNKHLKIPGSYIGDREKRDRDFFSRYKIWYSKTLCGSGYFRHSVCIMGVADLPDLTKAPHLFVNKLLYEFEPLTFDCLEQWYMDQVTSEMGGNLNFSTTLYEQSTIVKYRYIPS</sequence>
<keyword evidence="4" id="KW-0808">Transferase</keyword>
<evidence type="ECO:0000256" key="9">
    <source>
        <dbReference type="ARBA" id="ARBA00023180"/>
    </source>
</evidence>
<evidence type="ECO:0000256" key="10">
    <source>
        <dbReference type="ARBA" id="ARBA00038150"/>
    </source>
</evidence>
<reference evidence="12 13" key="1">
    <citation type="submission" date="2024-01" db="EMBL/GenBank/DDBJ databases">
        <title>The genome of the rayed Mediterranean limpet Patella caerulea (Linnaeus, 1758).</title>
        <authorList>
            <person name="Anh-Thu Weber A."/>
            <person name="Halstead-Nussloch G."/>
        </authorList>
    </citation>
    <scope>NUCLEOTIDE SEQUENCE [LARGE SCALE GENOMIC DNA]</scope>
    <source>
        <strain evidence="12">AATW-2023a</strain>
        <tissue evidence="12">Whole specimen</tissue>
    </source>
</reference>
<name>A0AAN8K3L6_PATCE</name>
<evidence type="ECO:0000313" key="12">
    <source>
        <dbReference type="EMBL" id="KAK6187385.1"/>
    </source>
</evidence>
<dbReference type="GO" id="GO:0016020">
    <property type="term" value="C:membrane"/>
    <property type="evidence" value="ECO:0007669"/>
    <property type="project" value="UniProtKB-SubCell"/>
</dbReference>